<evidence type="ECO:0000313" key="3">
    <source>
        <dbReference type="Proteomes" id="UP000017836"/>
    </source>
</evidence>
<gene>
    <name evidence="2" type="ORF">AMTR_s00039p00034180</name>
</gene>
<organism evidence="2 3">
    <name type="scientific">Amborella trichopoda</name>
    <dbReference type="NCBI Taxonomy" id="13333"/>
    <lineage>
        <taxon>Eukaryota</taxon>
        <taxon>Viridiplantae</taxon>
        <taxon>Streptophyta</taxon>
        <taxon>Embryophyta</taxon>
        <taxon>Tracheophyta</taxon>
        <taxon>Spermatophyta</taxon>
        <taxon>Magnoliopsida</taxon>
        <taxon>Amborellales</taxon>
        <taxon>Amborellaceae</taxon>
        <taxon>Amborella</taxon>
    </lineage>
</organism>
<dbReference type="AlphaFoldDB" id="U5D0F8"/>
<feature type="compositionally biased region" description="Polar residues" evidence="1">
    <location>
        <begin position="9"/>
        <end position="18"/>
    </location>
</feature>
<dbReference type="Gramene" id="ERN15725">
    <property type="protein sequence ID" value="ERN15725"/>
    <property type="gene ID" value="AMTR_s00039p00034180"/>
</dbReference>
<accession>U5D0F8</accession>
<reference evidence="3" key="1">
    <citation type="journal article" date="2013" name="Science">
        <title>The Amborella genome and the evolution of flowering plants.</title>
        <authorList>
            <consortium name="Amborella Genome Project"/>
        </authorList>
    </citation>
    <scope>NUCLEOTIDE SEQUENCE [LARGE SCALE GENOMIC DNA]</scope>
</reference>
<evidence type="ECO:0000256" key="1">
    <source>
        <dbReference type="SAM" id="MobiDB-lite"/>
    </source>
</evidence>
<name>U5D0F8_AMBTC</name>
<dbReference type="EMBL" id="KI392495">
    <property type="protein sequence ID" value="ERN15725.1"/>
    <property type="molecule type" value="Genomic_DNA"/>
</dbReference>
<evidence type="ECO:0000313" key="2">
    <source>
        <dbReference type="EMBL" id="ERN15725.1"/>
    </source>
</evidence>
<sequence>MEFRRNDNSKTMTLQECSQGKGLGDRERISNDKERLAIHRVVQMAKKKKSGKAATTNRIQVTRYMITDRTVWRQSVRPY</sequence>
<keyword evidence="3" id="KW-1185">Reference proteome</keyword>
<dbReference type="HOGENOM" id="CLU_2609255_0_0_1"/>
<dbReference type="Proteomes" id="UP000017836">
    <property type="component" value="Unassembled WGS sequence"/>
</dbReference>
<feature type="region of interest" description="Disordered" evidence="1">
    <location>
        <begin position="1"/>
        <end position="31"/>
    </location>
</feature>
<proteinExistence type="predicted"/>
<protein>
    <submittedName>
        <fullName evidence="2">Uncharacterized protein</fullName>
    </submittedName>
</protein>